<proteinExistence type="predicted"/>
<sequence length="189" mass="20130">MRIAKAAAAGLLLLFAGGCATLTSAYPVFGPDTDVPDPAVLKEAFDGSADCTESATEEHTDLPVGTIGTGCSDLLAFDTSDITGDLAHAETFFKDVEEYGTIDEVAYEDYPPQTPVNDGWEEHRALRIGPRDALQTCDGFSTCATLVQFEAYSLVVEVETAEDVEYSDADLATLSEQVATALTEKWDAS</sequence>
<keyword evidence="3" id="KW-1185">Reference proteome</keyword>
<dbReference type="EMBL" id="JACHDB010000001">
    <property type="protein sequence ID" value="MBB5434199.1"/>
    <property type="molecule type" value="Genomic_DNA"/>
</dbReference>
<keyword evidence="1" id="KW-0732">Signal</keyword>
<dbReference type="Proteomes" id="UP000572635">
    <property type="component" value="Unassembled WGS sequence"/>
</dbReference>
<evidence type="ECO:0008006" key="4">
    <source>
        <dbReference type="Google" id="ProtNLM"/>
    </source>
</evidence>
<evidence type="ECO:0000313" key="2">
    <source>
        <dbReference type="EMBL" id="MBB5434199.1"/>
    </source>
</evidence>
<gene>
    <name evidence="2" type="ORF">HDA36_004283</name>
</gene>
<accession>A0A7W8VFQ7</accession>
<dbReference type="RefSeq" id="WP_184394613.1">
    <property type="nucleotide sequence ID" value="NZ_BAAAJD010000021.1"/>
</dbReference>
<feature type="chain" id="PRO_5031447324" description="DUF3558 domain-containing protein" evidence="1">
    <location>
        <begin position="26"/>
        <end position="189"/>
    </location>
</feature>
<reference evidence="2 3" key="1">
    <citation type="submission" date="2020-08" db="EMBL/GenBank/DDBJ databases">
        <title>Sequencing the genomes of 1000 actinobacteria strains.</title>
        <authorList>
            <person name="Klenk H.-P."/>
        </authorList>
    </citation>
    <scope>NUCLEOTIDE SEQUENCE [LARGE SCALE GENOMIC DNA]</scope>
    <source>
        <strain evidence="2 3">DSM 44551</strain>
    </source>
</reference>
<protein>
    <recommendedName>
        <fullName evidence="4">DUF3558 domain-containing protein</fullName>
    </recommendedName>
</protein>
<dbReference type="AlphaFoldDB" id="A0A7W8VFQ7"/>
<feature type="signal peptide" evidence="1">
    <location>
        <begin position="1"/>
        <end position="25"/>
    </location>
</feature>
<evidence type="ECO:0000313" key="3">
    <source>
        <dbReference type="Proteomes" id="UP000572635"/>
    </source>
</evidence>
<evidence type="ECO:0000256" key="1">
    <source>
        <dbReference type="SAM" id="SignalP"/>
    </source>
</evidence>
<dbReference type="PROSITE" id="PS51257">
    <property type="entry name" value="PROKAR_LIPOPROTEIN"/>
    <property type="match status" value="1"/>
</dbReference>
<organism evidence="2 3">
    <name type="scientific">Nocardiopsis composta</name>
    <dbReference type="NCBI Taxonomy" id="157465"/>
    <lineage>
        <taxon>Bacteria</taxon>
        <taxon>Bacillati</taxon>
        <taxon>Actinomycetota</taxon>
        <taxon>Actinomycetes</taxon>
        <taxon>Streptosporangiales</taxon>
        <taxon>Nocardiopsidaceae</taxon>
        <taxon>Nocardiopsis</taxon>
    </lineage>
</organism>
<comment type="caution">
    <text evidence="2">The sequence shown here is derived from an EMBL/GenBank/DDBJ whole genome shotgun (WGS) entry which is preliminary data.</text>
</comment>
<name>A0A7W8VFQ7_9ACTN</name>